<dbReference type="InterPro" id="IPR013762">
    <property type="entry name" value="Integrase-like_cat_sf"/>
</dbReference>
<organism evidence="2 3">
    <name type="scientific">Ponticoccus alexandrii</name>
    <dbReference type="NCBI Taxonomy" id="1943633"/>
    <lineage>
        <taxon>Bacteria</taxon>
        <taxon>Pseudomonadati</taxon>
        <taxon>Pseudomonadota</taxon>
        <taxon>Alphaproteobacteria</taxon>
        <taxon>Rhodobacterales</taxon>
        <taxon>Roseobacteraceae</taxon>
        <taxon>Ponticoccus</taxon>
    </lineage>
</organism>
<keyword evidence="3" id="KW-1185">Reference proteome</keyword>
<dbReference type="SUPFAM" id="SSF56349">
    <property type="entry name" value="DNA breaking-rejoining enzymes"/>
    <property type="match status" value="1"/>
</dbReference>
<dbReference type="EMBL" id="CP047166">
    <property type="protein sequence ID" value="QRF65851.1"/>
    <property type="molecule type" value="Genomic_DNA"/>
</dbReference>
<reference evidence="2 3" key="1">
    <citation type="submission" date="2019-12" db="EMBL/GenBank/DDBJ databases">
        <title>Complete Genome Sequence of a Quorum-Sensing Bacterium,Rhodobacteraceae bacterium C31, Isolated from a marine microalgae symbiotic bacteria.</title>
        <authorList>
            <person name="Zhang Y."/>
        </authorList>
    </citation>
    <scope>NUCLEOTIDE SEQUENCE [LARGE SCALE GENOMIC DNA]</scope>
    <source>
        <strain evidence="2 3">C31</strain>
    </source>
</reference>
<evidence type="ECO:0008006" key="4">
    <source>
        <dbReference type="Google" id="ProtNLM"/>
    </source>
</evidence>
<evidence type="ECO:0000256" key="1">
    <source>
        <dbReference type="ARBA" id="ARBA00023172"/>
    </source>
</evidence>
<evidence type="ECO:0000313" key="2">
    <source>
        <dbReference type="EMBL" id="QRF65851.1"/>
    </source>
</evidence>
<name>A0ABX7F7M8_9RHOB</name>
<sequence>MLLMALNTDMARQDLARLGRQHVKTGHIGYRWNKTAADMPILPELTEELRHFPADRVPFVPQDKSDTSYTVASLHNWFRGRFATAGVRGPHHSLRKAGARRRAHAGATEWEIVSSPAHSDTTQAAVDTKKAKGVRLVDSDLAKLNAGNLSNLSMMSREVV</sequence>
<proteinExistence type="predicted"/>
<keyword evidence="1" id="KW-0233">DNA recombination</keyword>
<protein>
    <recommendedName>
        <fullName evidence="4">Phage integrase family protein</fullName>
    </recommendedName>
</protein>
<evidence type="ECO:0000313" key="3">
    <source>
        <dbReference type="Proteomes" id="UP000596387"/>
    </source>
</evidence>
<accession>A0ABX7F7M8</accession>
<dbReference type="Proteomes" id="UP000596387">
    <property type="component" value="Chromosome"/>
</dbReference>
<dbReference type="Gene3D" id="1.10.443.10">
    <property type="entry name" value="Intergrase catalytic core"/>
    <property type="match status" value="1"/>
</dbReference>
<dbReference type="InterPro" id="IPR011010">
    <property type="entry name" value="DNA_brk_join_enz"/>
</dbReference>
<dbReference type="RefSeq" id="WP_023849044.1">
    <property type="nucleotide sequence ID" value="NZ_CP047166.1"/>
</dbReference>
<gene>
    <name evidence="2" type="ORF">GQA70_05720</name>
</gene>